<dbReference type="EMBL" id="JH688458">
    <property type="protein sequence ID" value="EJD33066.1"/>
    <property type="molecule type" value="Genomic_DNA"/>
</dbReference>
<feature type="compositionally biased region" description="Low complexity" evidence="1">
    <location>
        <begin position="1"/>
        <end position="12"/>
    </location>
</feature>
<name>J0L9M5_AURST</name>
<evidence type="ECO:0000313" key="3">
    <source>
        <dbReference type="Proteomes" id="UP000006514"/>
    </source>
</evidence>
<dbReference type="InParanoid" id="J0L9M5"/>
<evidence type="ECO:0000256" key="1">
    <source>
        <dbReference type="SAM" id="MobiDB-lite"/>
    </source>
</evidence>
<sequence length="285" mass="30028">MFVSSSVLSPSSRGTPAANKPTSYSIHTPDIASRRASPISTLQCLRLARGGGVGAAARVEGDGLHRRPPPSAHSAELLGSRLAIAVNHGTILTPAPKIAFARGSWTRHVPNGVAAPARERCYARTRLPRTARLSAVTVIDGDGMREHESTGAVANALSVGSPSLLPLGMLFLSHTRRGRARLLYGPLPRDVHPAAGILSDWTGAPELGSSGGMDVALAVRTAGPPLLPGQKSPPPPPPREPPRATEVYEGLPAYGLFDSTRRLVKRTLGCSPIVSPSIRYRADRR</sequence>
<gene>
    <name evidence="2" type="ORF">AURDEDRAFT_177847</name>
</gene>
<feature type="compositionally biased region" description="Pro residues" evidence="1">
    <location>
        <begin position="225"/>
        <end position="239"/>
    </location>
</feature>
<accession>J0L9M5</accession>
<feature type="region of interest" description="Disordered" evidence="1">
    <location>
        <begin position="223"/>
        <end position="245"/>
    </location>
</feature>
<keyword evidence="3" id="KW-1185">Reference proteome</keyword>
<dbReference type="AlphaFoldDB" id="J0L9M5"/>
<organism evidence="2 3">
    <name type="scientific">Auricularia subglabra (strain TFB-10046 / SS5)</name>
    <name type="common">White-rot fungus</name>
    <name type="synonym">Auricularia delicata (strain TFB10046)</name>
    <dbReference type="NCBI Taxonomy" id="717982"/>
    <lineage>
        <taxon>Eukaryota</taxon>
        <taxon>Fungi</taxon>
        <taxon>Dikarya</taxon>
        <taxon>Basidiomycota</taxon>
        <taxon>Agaricomycotina</taxon>
        <taxon>Agaricomycetes</taxon>
        <taxon>Auriculariales</taxon>
        <taxon>Auriculariaceae</taxon>
        <taxon>Auricularia</taxon>
    </lineage>
</organism>
<dbReference type="KEGG" id="adl:AURDEDRAFT_177847"/>
<dbReference type="Proteomes" id="UP000006514">
    <property type="component" value="Unassembled WGS sequence"/>
</dbReference>
<feature type="region of interest" description="Disordered" evidence="1">
    <location>
        <begin position="1"/>
        <end position="30"/>
    </location>
</feature>
<protein>
    <submittedName>
        <fullName evidence="2">Uncharacterized protein</fullName>
    </submittedName>
</protein>
<evidence type="ECO:0000313" key="2">
    <source>
        <dbReference type="EMBL" id="EJD33066.1"/>
    </source>
</evidence>
<proteinExistence type="predicted"/>
<reference evidence="3" key="1">
    <citation type="journal article" date="2012" name="Science">
        <title>The Paleozoic origin of enzymatic lignin decomposition reconstructed from 31 fungal genomes.</title>
        <authorList>
            <person name="Floudas D."/>
            <person name="Binder M."/>
            <person name="Riley R."/>
            <person name="Barry K."/>
            <person name="Blanchette R.A."/>
            <person name="Henrissat B."/>
            <person name="Martinez A.T."/>
            <person name="Otillar R."/>
            <person name="Spatafora J.W."/>
            <person name="Yadav J.S."/>
            <person name="Aerts A."/>
            <person name="Benoit I."/>
            <person name="Boyd A."/>
            <person name="Carlson A."/>
            <person name="Copeland A."/>
            <person name="Coutinho P.M."/>
            <person name="de Vries R.P."/>
            <person name="Ferreira P."/>
            <person name="Findley K."/>
            <person name="Foster B."/>
            <person name="Gaskell J."/>
            <person name="Glotzer D."/>
            <person name="Gorecki P."/>
            <person name="Heitman J."/>
            <person name="Hesse C."/>
            <person name="Hori C."/>
            <person name="Igarashi K."/>
            <person name="Jurgens J.A."/>
            <person name="Kallen N."/>
            <person name="Kersten P."/>
            <person name="Kohler A."/>
            <person name="Kuees U."/>
            <person name="Kumar T.K.A."/>
            <person name="Kuo A."/>
            <person name="LaButti K."/>
            <person name="Larrondo L.F."/>
            <person name="Lindquist E."/>
            <person name="Ling A."/>
            <person name="Lombard V."/>
            <person name="Lucas S."/>
            <person name="Lundell T."/>
            <person name="Martin R."/>
            <person name="McLaughlin D.J."/>
            <person name="Morgenstern I."/>
            <person name="Morin E."/>
            <person name="Murat C."/>
            <person name="Nagy L.G."/>
            <person name="Nolan M."/>
            <person name="Ohm R.A."/>
            <person name="Patyshakuliyeva A."/>
            <person name="Rokas A."/>
            <person name="Ruiz-Duenas F.J."/>
            <person name="Sabat G."/>
            <person name="Salamov A."/>
            <person name="Samejima M."/>
            <person name="Schmutz J."/>
            <person name="Slot J.C."/>
            <person name="St John F."/>
            <person name="Stenlid J."/>
            <person name="Sun H."/>
            <person name="Sun S."/>
            <person name="Syed K."/>
            <person name="Tsang A."/>
            <person name="Wiebenga A."/>
            <person name="Young D."/>
            <person name="Pisabarro A."/>
            <person name="Eastwood D.C."/>
            <person name="Martin F."/>
            <person name="Cullen D."/>
            <person name="Grigoriev I.V."/>
            <person name="Hibbett D.S."/>
        </authorList>
    </citation>
    <scope>NUCLEOTIDE SEQUENCE [LARGE SCALE GENOMIC DNA]</scope>
    <source>
        <strain evidence="3">TFB10046</strain>
    </source>
</reference>